<keyword evidence="3" id="KW-1185">Reference proteome</keyword>
<proteinExistence type="predicted"/>
<dbReference type="Proteomes" id="UP000821866">
    <property type="component" value="Chromosome 10"/>
</dbReference>
<organism evidence="2 3">
    <name type="scientific">Rhipicephalus microplus</name>
    <name type="common">Cattle tick</name>
    <name type="synonym">Boophilus microplus</name>
    <dbReference type="NCBI Taxonomy" id="6941"/>
    <lineage>
        <taxon>Eukaryota</taxon>
        <taxon>Metazoa</taxon>
        <taxon>Ecdysozoa</taxon>
        <taxon>Arthropoda</taxon>
        <taxon>Chelicerata</taxon>
        <taxon>Arachnida</taxon>
        <taxon>Acari</taxon>
        <taxon>Parasitiformes</taxon>
        <taxon>Ixodida</taxon>
        <taxon>Ixodoidea</taxon>
        <taxon>Ixodidae</taxon>
        <taxon>Rhipicephalinae</taxon>
        <taxon>Rhipicephalus</taxon>
        <taxon>Boophilus</taxon>
    </lineage>
</organism>
<feature type="region of interest" description="Disordered" evidence="1">
    <location>
        <begin position="36"/>
        <end position="65"/>
    </location>
</feature>
<protein>
    <submittedName>
        <fullName evidence="2">Uncharacterized protein</fullName>
    </submittedName>
</protein>
<dbReference type="AlphaFoldDB" id="A0A9J6ES93"/>
<name>A0A9J6ES93_RHIMP</name>
<sequence>MPKPLPPFASRMQVAILQGASKPSRTLGSLQVLAWLPPPSGQVNHRGTTGQGRGGSQSRRRPPAPGVVQHAFDLVKYSITVPWSQPPLRRYTSMDRTLETRWRKFQSKSLSTLYGSTRDSPSSSCTSSNFPGLFELLTTRLQEAEKYESQYETTRHAKQPAAVPWTFPRVAEILGFDIGYEDAIGDNSLDSVPTGCTLTISDDSAALADWIGPTPPPAAGPLRRRRQHSSGRLD</sequence>
<comment type="caution">
    <text evidence="2">The sequence shown here is derived from an EMBL/GenBank/DDBJ whole genome shotgun (WGS) entry which is preliminary data.</text>
</comment>
<feature type="compositionally biased region" description="Basic residues" evidence="1">
    <location>
        <begin position="222"/>
        <end position="234"/>
    </location>
</feature>
<accession>A0A9J6ES93</accession>
<evidence type="ECO:0000256" key="1">
    <source>
        <dbReference type="SAM" id="MobiDB-lite"/>
    </source>
</evidence>
<evidence type="ECO:0000313" key="3">
    <source>
        <dbReference type="Proteomes" id="UP000821866"/>
    </source>
</evidence>
<gene>
    <name evidence="2" type="ORF">HPB51_008461</name>
</gene>
<reference evidence="2" key="1">
    <citation type="journal article" date="2020" name="Cell">
        <title>Large-Scale Comparative Analyses of Tick Genomes Elucidate Their Genetic Diversity and Vector Capacities.</title>
        <authorList>
            <consortium name="Tick Genome and Microbiome Consortium (TIGMIC)"/>
            <person name="Jia N."/>
            <person name="Wang J."/>
            <person name="Shi W."/>
            <person name="Du L."/>
            <person name="Sun Y."/>
            <person name="Zhan W."/>
            <person name="Jiang J.F."/>
            <person name="Wang Q."/>
            <person name="Zhang B."/>
            <person name="Ji P."/>
            <person name="Bell-Sakyi L."/>
            <person name="Cui X.M."/>
            <person name="Yuan T.T."/>
            <person name="Jiang B.G."/>
            <person name="Yang W.F."/>
            <person name="Lam T.T."/>
            <person name="Chang Q.C."/>
            <person name="Ding S.J."/>
            <person name="Wang X.J."/>
            <person name="Zhu J.G."/>
            <person name="Ruan X.D."/>
            <person name="Zhao L."/>
            <person name="Wei J.T."/>
            <person name="Ye R.Z."/>
            <person name="Que T.C."/>
            <person name="Du C.H."/>
            <person name="Zhou Y.H."/>
            <person name="Cheng J.X."/>
            <person name="Dai P.F."/>
            <person name="Guo W.B."/>
            <person name="Han X.H."/>
            <person name="Huang E.J."/>
            <person name="Li L.F."/>
            <person name="Wei W."/>
            <person name="Gao Y.C."/>
            <person name="Liu J.Z."/>
            <person name="Shao H.Z."/>
            <person name="Wang X."/>
            <person name="Wang C.C."/>
            <person name="Yang T.C."/>
            <person name="Huo Q.B."/>
            <person name="Li W."/>
            <person name="Chen H.Y."/>
            <person name="Chen S.E."/>
            <person name="Zhou L.G."/>
            <person name="Ni X.B."/>
            <person name="Tian J.H."/>
            <person name="Sheng Y."/>
            <person name="Liu T."/>
            <person name="Pan Y.S."/>
            <person name="Xia L.Y."/>
            <person name="Li J."/>
            <person name="Zhao F."/>
            <person name="Cao W.C."/>
        </authorList>
    </citation>
    <scope>NUCLEOTIDE SEQUENCE</scope>
    <source>
        <strain evidence="2">Rmic-2018</strain>
    </source>
</reference>
<evidence type="ECO:0000313" key="2">
    <source>
        <dbReference type="EMBL" id="KAH8037037.1"/>
    </source>
</evidence>
<dbReference type="EMBL" id="JABSTU010000002">
    <property type="protein sequence ID" value="KAH8037037.1"/>
    <property type="molecule type" value="Genomic_DNA"/>
</dbReference>
<feature type="region of interest" description="Disordered" evidence="1">
    <location>
        <begin position="209"/>
        <end position="234"/>
    </location>
</feature>
<reference evidence="2" key="2">
    <citation type="submission" date="2021-09" db="EMBL/GenBank/DDBJ databases">
        <authorList>
            <person name="Jia N."/>
            <person name="Wang J."/>
            <person name="Shi W."/>
            <person name="Du L."/>
            <person name="Sun Y."/>
            <person name="Zhan W."/>
            <person name="Jiang J."/>
            <person name="Wang Q."/>
            <person name="Zhang B."/>
            <person name="Ji P."/>
            <person name="Sakyi L.B."/>
            <person name="Cui X."/>
            <person name="Yuan T."/>
            <person name="Jiang B."/>
            <person name="Yang W."/>
            <person name="Lam T.T.-Y."/>
            <person name="Chang Q."/>
            <person name="Ding S."/>
            <person name="Wang X."/>
            <person name="Zhu J."/>
            <person name="Ruan X."/>
            <person name="Zhao L."/>
            <person name="Wei J."/>
            <person name="Que T."/>
            <person name="Du C."/>
            <person name="Cheng J."/>
            <person name="Dai P."/>
            <person name="Han X."/>
            <person name="Huang E."/>
            <person name="Gao Y."/>
            <person name="Liu J."/>
            <person name="Shao H."/>
            <person name="Ye R."/>
            <person name="Li L."/>
            <person name="Wei W."/>
            <person name="Wang X."/>
            <person name="Wang C."/>
            <person name="Huo Q."/>
            <person name="Li W."/>
            <person name="Guo W."/>
            <person name="Chen H."/>
            <person name="Chen S."/>
            <person name="Zhou L."/>
            <person name="Zhou L."/>
            <person name="Ni X."/>
            <person name="Tian J."/>
            <person name="Zhou Y."/>
            <person name="Sheng Y."/>
            <person name="Liu T."/>
            <person name="Pan Y."/>
            <person name="Xia L."/>
            <person name="Li J."/>
            <person name="Zhao F."/>
            <person name="Cao W."/>
        </authorList>
    </citation>
    <scope>NUCLEOTIDE SEQUENCE</scope>
    <source>
        <strain evidence="2">Rmic-2018</strain>
        <tissue evidence="2">Larvae</tissue>
    </source>
</reference>